<dbReference type="RefSeq" id="XP_010431557.1">
    <property type="nucleotide sequence ID" value="XM_010433255.1"/>
</dbReference>
<dbReference type="PANTHER" id="PTHR31111">
    <property type="entry name" value="BNAA05G37150D PROTEIN-RELATED"/>
    <property type="match status" value="1"/>
</dbReference>
<gene>
    <name evidence="3" type="primary">LOC104715887</name>
</gene>
<evidence type="ECO:0000259" key="1">
    <source>
        <dbReference type="Pfam" id="PF08268"/>
    </source>
</evidence>
<sequence length="350" mass="40384">MEVESSLAKKIETRPQVLLVTNDYDLRTPNECRGLFRSINQEEEPLLSSGQKHISSFTQGTKGGFVTASPPVRGLICFHEVKEDLYRFAIFNPATKTCRALARIQADKKTLETHFGYDEINDAFKLLCIKSKLENLWDLTYEVLTVGRPGEEESWRRIECKVPHTSVSHHGVFDDRGTLYYLAQCKYDDTHTKNDIMSFNFSSEEFTPIPSPDGVDLINIGNWRLVNYDKKIVLVDDKNGFAYEPNGDVYFDIWPVFEERRRILIRNWRDYARGPANELCDYYRFRGTTRRGELVFSPTKVTTEGSVTVIFYNTSTQTFRKSVVQLLGPGHENRYVDTFLDYVHSPLPVV</sequence>
<dbReference type="InterPro" id="IPR017451">
    <property type="entry name" value="F-box-assoc_interact_dom"/>
</dbReference>
<evidence type="ECO:0000313" key="2">
    <source>
        <dbReference type="Proteomes" id="UP000694864"/>
    </source>
</evidence>
<dbReference type="Pfam" id="PF08268">
    <property type="entry name" value="FBA_3"/>
    <property type="match status" value="1"/>
</dbReference>
<dbReference type="PANTHER" id="PTHR31111:SF138">
    <property type="entry name" value="F-BOX ASSOCIATED DOMAIN-CONTAINING PROTEIN"/>
    <property type="match status" value="1"/>
</dbReference>
<dbReference type="InterPro" id="IPR013187">
    <property type="entry name" value="F-box-assoc_dom_typ3"/>
</dbReference>
<organism evidence="2 3">
    <name type="scientific">Camelina sativa</name>
    <name type="common">False flax</name>
    <name type="synonym">Myagrum sativum</name>
    <dbReference type="NCBI Taxonomy" id="90675"/>
    <lineage>
        <taxon>Eukaryota</taxon>
        <taxon>Viridiplantae</taxon>
        <taxon>Streptophyta</taxon>
        <taxon>Embryophyta</taxon>
        <taxon>Tracheophyta</taxon>
        <taxon>Spermatophyta</taxon>
        <taxon>Magnoliopsida</taxon>
        <taxon>eudicotyledons</taxon>
        <taxon>Gunneridae</taxon>
        <taxon>Pentapetalae</taxon>
        <taxon>rosids</taxon>
        <taxon>malvids</taxon>
        <taxon>Brassicales</taxon>
        <taxon>Brassicaceae</taxon>
        <taxon>Camelineae</taxon>
        <taxon>Camelina</taxon>
    </lineage>
</organism>
<dbReference type="NCBIfam" id="TIGR01640">
    <property type="entry name" value="F_box_assoc_1"/>
    <property type="match status" value="1"/>
</dbReference>
<keyword evidence="2" id="KW-1185">Reference proteome</keyword>
<protein>
    <submittedName>
        <fullName evidence="3">F-box protein At1g76830</fullName>
    </submittedName>
</protein>
<reference evidence="2" key="1">
    <citation type="journal article" date="2014" name="Nat. Commun.">
        <title>The emerging biofuel crop Camelina sativa retains a highly undifferentiated hexaploid genome structure.</title>
        <authorList>
            <person name="Kagale S."/>
            <person name="Koh C."/>
            <person name="Nixon J."/>
            <person name="Bollina V."/>
            <person name="Clarke W.E."/>
            <person name="Tuteja R."/>
            <person name="Spillane C."/>
            <person name="Robinson S.J."/>
            <person name="Links M.G."/>
            <person name="Clarke C."/>
            <person name="Higgins E.E."/>
            <person name="Huebert T."/>
            <person name="Sharpe A.G."/>
            <person name="Parkin I.A."/>
        </authorList>
    </citation>
    <scope>NUCLEOTIDE SEQUENCE [LARGE SCALE GENOMIC DNA]</scope>
    <source>
        <strain evidence="2">cv. DH55</strain>
    </source>
</reference>
<accession>A0ABM0TUB1</accession>
<evidence type="ECO:0000313" key="3">
    <source>
        <dbReference type="RefSeq" id="XP_010431557.1"/>
    </source>
</evidence>
<reference evidence="3" key="2">
    <citation type="submission" date="2025-08" db="UniProtKB">
        <authorList>
            <consortium name="RefSeq"/>
        </authorList>
    </citation>
    <scope>IDENTIFICATION</scope>
    <source>
        <tissue evidence="3">Leaf</tissue>
    </source>
</reference>
<name>A0ABM0TUB1_CAMSA</name>
<dbReference type="GeneID" id="104715887"/>
<dbReference type="Proteomes" id="UP000694864">
    <property type="component" value="Chromosome 9"/>
</dbReference>
<proteinExistence type="predicted"/>
<feature type="domain" description="F-box associated beta-propeller type 3" evidence="1">
    <location>
        <begin position="33"/>
        <end position="343"/>
    </location>
</feature>